<gene>
    <name evidence="1" type="ordered locus">TERTU_1187</name>
</gene>
<dbReference type="eggNOG" id="COG4969">
    <property type="taxonomic scope" value="Bacteria"/>
</dbReference>
<dbReference type="Proteomes" id="UP000009080">
    <property type="component" value="Chromosome"/>
</dbReference>
<dbReference type="EMBL" id="CP001614">
    <property type="protein sequence ID" value="ACR14404.1"/>
    <property type="molecule type" value="Genomic_DNA"/>
</dbReference>
<name>C5BRN5_TERTT</name>
<dbReference type="HOGENOM" id="CLU_149778_1_2_6"/>
<proteinExistence type="predicted"/>
<accession>C5BRN5</accession>
<organism evidence="1 2">
    <name type="scientific">Teredinibacter turnerae (strain ATCC 39867 / T7901)</name>
    <dbReference type="NCBI Taxonomy" id="377629"/>
    <lineage>
        <taxon>Bacteria</taxon>
        <taxon>Pseudomonadati</taxon>
        <taxon>Pseudomonadota</taxon>
        <taxon>Gammaproteobacteria</taxon>
        <taxon>Cellvibrionales</taxon>
        <taxon>Cellvibrionaceae</taxon>
        <taxon>Teredinibacter</taxon>
    </lineage>
</organism>
<evidence type="ECO:0008006" key="3">
    <source>
        <dbReference type="Google" id="ProtNLM"/>
    </source>
</evidence>
<dbReference type="AlphaFoldDB" id="C5BRN5"/>
<dbReference type="RefSeq" id="WP_015820519.1">
    <property type="nucleotide sequence ID" value="NC_012997.1"/>
</dbReference>
<dbReference type="OrthoDB" id="6367393at2"/>
<evidence type="ECO:0000313" key="1">
    <source>
        <dbReference type="EMBL" id="ACR14404.1"/>
    </source>
</evidence>
<keyword evidence="2" id="KW-1185">Reference proteome</keyword>
<dbReference type="Pfam" id="PF16137">
    <property type="entry name" value="DUF4845"/>
    <property type="match status" value="1"/>
</dbReference>
<dbReference type="STRING" id="377629.TERTU_1187"/>
<protein>
    <recommendedName>
        <fullName evidence="3">DUF4845 domain-containing protein</fullName>
    </recommendedName>
</protein>
<dbReference type="InterPro" id="IPR032314">
    <property type="entry name" value="DUF4845"/>
</dbReference>
<dbReference type="KEGG" id="ttu:TERTU_1187"/>
<reference evidence="1 2" key="1">
    <citation type="journal article" date="2009" name="PLoS ONE">
        <title>The complete genome of Teredinibacter turnerae T7901: an intracellular endosymbiont of marine wood-boring bivalves (shipworms).</title>
        <authorList>
            <person name="Yang J.C."/>
            <person name="Madupu R."/>
            <person name="Durkin A.S."/>
            <person name="Ekborg N.A."/>
            <person name="Pedamallu C.S."/>
            <person name="Hostetler J.B."/>
            <person name="Radune D."/>
            <person name="Toms B.S."/>
            <person name="Henrissat B."/>
            <person name="Coutinho P.M."/>
            <person name="Schwarz S."/>
            <person name="Field L."/>
            <person name="Trindade-Silva A.E."/>
            <person name="Soares C.A.G."/>
            <person name="Elshahawi S."/>
            <person name="Hanora A."/>
            <person name="Schmidt E.W."/>
            <person name="Haygood M.G."/>
            <person name="Posfai J."/>
            <person name="Benner J."/>
            <person name="Madinger C."/>
            <person name="Nove J."/>
            <person name="Anton B."/>
            <person name="Chaudhary K."/>
            <person name="Foster J."/>
            <person name="Holman A."/>
            <person name="Kumar S."/>
            <person name="Lessard P.A."/>
            <person name="Luyten Y.A."/>
            <person name="Slatko B."/>
            <person name="Wood N."/>
            <person name="Wu B."/>
            <person name="Teplitski M."/>
            <person name="Mougous J.D."/>
            <person name="Ward N."/>
            <person name="Eisen J.A."/>
            <person name="Badger J.H."/>
            <person name="Distel D.L."/>
        </authorList>
    </citation>
    <scope>NUCLEOTIDE SEQUENCE [LARGE SCALE GENOMIC DNA]</scope>
    <source>
        <strain evidence="2">ATCC 39867 / T7901</strain>
    </source>
</reference>
<evidence type="ECO:0000313" key="2">
    <source>
        <dbReference type="Proteomes" id="UP000009080"/>
    </source>
</evidence>
<sequence>MKAPERIMRRQSGLGSISWLLILAVAGFVLTCAFKLGPHYIDNMSIKDALKSLTEQPRDINTMDKGEISKILSNYMMINNVRGQEANSIKIVRKKDRTLVNSEYEVRVPLMLNIDVVLKFRSQLDSSNPEACCEFLVENETKPAE</sequence>